<dbReference type="PANTHER" id="PTHR43024">
    <property type="entry name" value="UDP-N-ACETYLMURAMOYL-TRIPEPTIDE--D-ALANYL-D-ALANINE LIGASE"/>
    <property type="match status" value="1"/>
</dbReference>
<dbReference type="EMBL" id="PFFO01000021">
    <property type="protein sequence ID" value="PIW08582.1"/>
    <property type="molecule type" value="Genomic_DNA"/>
</dbReference>
<keyword evidence="1" id="KW-0436">Ligase</keyword>
<accession>A0A2M7FRP7</accession>
<proteinExistence type="predicted"/>
<evidence type="ECO:0000256" key="3">
    <source>
        <dbReference type="ARBA" id="ARBA00022840"/>
    </source>
</evidence>
<dbReference type="InterPro" id="IPR036565">
    <property type="entry name" value="Mur-like_cat_sf"/>
</dbReference>
<sequence length="426" mass="47625">MKKILARIILDYFRFFARLKLRQHKSATIIAVTGSLGKTTTRLALVQILKSRGIVKHSVHANSASGISLNILGLYPHNYSIFDWLRLIILTPISYFNRDSHYDYYVVEMGIDSPDSPNNMAYLLSIIRPHVGVVLNASLVHSLNFDRLVKDQSPVRRLSKLVAFIAGEKLNLARGVRSGGVAVFNLDQKQFALSRKTIKARQLTFGKSASADLRILPEHRLSYQGQKYEFNLSTHLTGAIAGACALGIPPSVSLQALKDFSPPAGRLQILKGIAHSTILDSSYNASPEAMFDSLKQLHKVAGSHKKIAVLGDMRELGISEKIAHKNLADWLIKYSDETILFGPLTAQYTAPVLESCHFPVRHFKTMLELIKYLRESLPAKSYVLVKGSQNELYLERAVESILSDPQDISKLCRRGPYWDKIRASMI</sequence>
<dbReference type="GO" id="GO:0005524">
    <property type="term" value="F:ATP binding"/>
    <property type="evidence" value="ECO:0007669"/>
    <property type="project" value="UniProtKB-KW"/>
</dbReference>
<evidence type="ECO:0000256" key="1">
    <source>
        <dbReference type="ARBA" id="ARBA00022598"/>
    </source>
</evidence>
<comment type="caution">
    <text evidence="5">The sequence shown here is derived from an EMBL/GenBank/DDBJ whole genome shotgun (WGS) entry which is preliminary data.</text>
</comment>
<evidence type="ECO:0000259" key="4">
    <source>
        <dbReference type="Pfam" id="PF02875"/>
    </source>
</evidence>
<dbReference type="InterPro" id="IPR036615">
    <property type="entry name" value="Mur_ligase_C_dom_sf"/>
</dbReference>
<dbReference type="InterPro" id="IPR004101">
    <property type="entry name" value="Mur_ligase_C"/>
</dbReference>
<dbReference type="Gene3D" id="3.40.1190.10">
    <property type="entry name" value="Mur-like, catalytic domain"/>
    <property type="match status" value="1"/>
</dbReference>
<reference evidence="6" key="1">
    <citation type="submission" date="2017-09" db="EMBL/GenBank/DDBJ databases">
        <title>Depth-based differentiation of microbial function through sediment-hosted aquifers and enrichment of novel symbionts in the deep terrestrial subsurface.</title>
        <authorList>
            <person name="Probst A.J."/>
            <person name="Ladd B."/>
            <person name="Jarett J.K."/>
            <person name="Geller-Mcgrath D.E."/>
            <person name="Sieber C.M.K."/>
            <person name="Emerson J.B."/>
            <person name="Anantharaman K."/>
            <person name="Thomas B.C."/>
            <person name="Malmstrom R."/>
            <person name="Stieglmeier M."/>
            <person name="Klingl A."/>
            <person name="Woyke T."/>
            <person name="Ryan C.M."/>
            <person name="Banfield J.F."/>
        </authorList>
    </citation>
    <scope>NUCLEOTIDE SEQUENCE [LARGE SCALE GENOMIC DNA]</scope>
</reference>
<dbReference type="SUPFAM" id="SSF53623">
    <property type="entry name" value="MurD-like peptide ligases, catalytic domain"/>
    <property type="match status" value="1"/>
</dbReference>
<evidence type="ECO:0000313" key="6">
    <source>
        <dbReference type="Proteomes" id="UP000230556"/>
    </source>
</evidence>
<dbReference type="Pfam" id="PF02875">
    <property type="entry name" value="Mur_ligase_C"/>
    <property type="match status" value="1"/>
</dbReference>
<name>A0A2M7FRP7_9BACT</name>
<dbReference type="InterPro" id="IPR051046">
    <property type="entry name" value="MurCDEF_CellWall_CoF430Synth"/>
</dbReference>
<dbReference type="AlphaFoldDB" id="A0A2M7FRP7"/>
<dbReference type="PANTHER" id="PTHR43024:SF1">
    <property type="entry name" value="UDP-N-ACETYLMURAMOYL-TRIPEPTIDE--D-ALANYL-D-ALANINE LIGASE"/>
    <property type="match status" value="1"/>
</dbReference>
<gene>
    <name evidence="5" type="ORF">COW38_00450</name>
</gene>
<dbReference type="GO" id="GO:0016881">
    <property type="term" value="F:acid-amino acid ligase activity"/>
    <property type="evidence" value="ECO:0007669"/>
    <property type="project" value="InterPro"/>
</dbReference>
<dbReference type="Gene3D" id="3.90.190.20">
    <property type="entry name" value="Mur ligase, C-terminal domain"/>
    <property type="match status" value="1"/>
</dbReference>
<evidence type="ECO:0000256" key="2">
    <source>
        <dbReference type="ARBA" id="ARBA00022741"/>
    </source>
</evidence>
<dbReference type="Proteomes" id="UP000230556">
    <property type="component" value="Unassembled WGS sequence"/>
</dbReference>
<protein>
    <recommendedName>
        <fullName evidence="4">Mur ligase C-terminal domain-containing protein</fullName>
    </recommendedName>
</protein>
<evidence type="ECO:0000313" key="5">
    <source>
        <dbReference type="EMBL" id="PIW08582.1"/>
    </source>
</evidence>
<feature type="domain" description="Mur ligase C-terminal" evidence="4">
    <location>
        <begin position="265"/>
        <end position="388"/>
    </location>
</feature>
<dbReference type="SUPFAM" id="SSF53244">
    <property type="entry name" value="MurD-like peptide ligases, peptide-binding domain"/>
    <property type="match status" value="1"/>
</dbReference>
<keyword evidence="3" id="KW-0067">ATP-binding</keyword>
<keyword evidence="2" id="KW-0547">Nucleotide-binding</keyword>
<organism evidence="5 6">
    <name type="scientific">Candidatus Collierbacteria bacterium CG17_big_fil_post_rev_8_21_14_2_50_45_7</name>
    <dbReference type="NCBI Taxonomy" id="1974536"/>
    <lineage>
        <taxon>Bacteria</taxon>
        <taxon>Candidatus Collieribacteriota</taxon>
    </lineage>
</organism>